<dbReference type="GO" id="GO:0005484">
    <property type="term" value="F:SNAP receptor activity"/>
    <property type="evidence" value="ECO:0007669"/>
    <property type="project" value="TreeGrafter"/>
</dbReference>
<reference evidence="12 13" key="1">
    <citation type="journal article" date="2016" name="Sci. Rep.">
        <title>Peltaster fructicola genome reveals evolution from an invasive phytopathogen to an ectophytic parasite.</title>
        <authorList>
            <person name="Xu C."/>
            <person name="Chen H."/>
            <person name="Gleason M.L."/>
            <person name="Xu J.R."/>
            <person name="Liu H."/>
            <person name="Zhang R."/>
            <person name="Sun G."/>
        </authorList>
    </citation>
    <scope>NUCLEOTIDE SEQUENCE [LARGE SCALE GENOMIC DNA]</scope>
    <source>
        <strain evidence="12 13">LNHT1506</strain>
    </source>
</reference>
<keyword evidence="6" id="KW-0636">Prenylation</keyword>
<keyword evidence="5" id="KW-0449">Lipoprotein</keyword>
<dbReference type="GO" id="GO:0006888">
    <property type="term" value="P:endoplasmic reticulum to Golgi vesicle-mediated transport"/>
    <property type="evidence" value="ECO:0007669"/>
    <property type="project" value="TreeGrafter"/>
</dbReference>
<dbReference type="PANTHER" id="PTHR45806">
    <property type="entry name" value="SYNAPTOBREVIN HOMOLOG YKT6"/>
    <property type="match status" value="1"/>
</dbReference>
<evidence type="ECO:0000256" key="4">
    <source>
        <dbReference type="ARBA" id="ARBA00023139"/>
    </source>
</evidence>
<keyword evidence="3" id="KW-0472">Membrane</keyword>
<feature type="domain" description="V-SNARE coiled-coil homology" evidence="11">
    <location>
        <begin position="139"/>
        <end position="199"/>
    </location>
</feature>
<dbReference type="PRINTS" id="PR00219">
    <property type="entry name" value="SYNAPTOBREVN"/>
</dbReference>
<evidence type="ECO:0000256" key="6">
    <source>
        <dbReference type="ARBA" id="ARBA00023289"/>
    </source>
</evidence>
<dbReference type="EMBL" id="CP051139">
    <property type="protein sequence ID" value="QIW95289.1"/>
    <property type="molecule type" value="Genomic_DNA"/>
</dbReference>
<accession>A0A6H0XLB3</accession>
<keyword evidence="9" id="KW-0175">Coiled coil</keyword>
<dbReference type="GO" id="GO:0016020">
    <property type="term" value="C:membrane"/>
    <property type="evidence" value="ECO:0007669"/>
    <property type="project" value="InterPro"/>
</dbReference>
<dbReference type="InterPro" id="IPR011012">
    <property type="entry name" value="Longin-like_dom_sf"/>
</dbReference>
<evidence type="ECO:0000256" key="9">
    <source>
        <dbReference type="PROSITE-ProRule" id="PRU00290"/>
    </source>
</evidence>
<dbReference type="PROSITE" id="PS50892">
    <property type="entry name" value="V_SNARE"/>
    <property type="match status" value="1"/>
</dbReference>
<name>A0A6H0XLB3_9PEZI</name>
<evidence type="ECO:0000259" key="10">
    <source>
        <dbReference type="PROSITE" id="PS50859"/>
    </source>
</evidence>
<keyword evidence="2" id="KW-0488">Methylation</keyword>
<dbReference type="Proteomes" id="UP000503462">
    <property type="component" value="Chromosome 1"/>
</dbReference>
<evidence type="ECO:0000256" key="5">
    <source>
        <dbReference type="ARBA" id="ARBA00023288"/>
    </source>
</evidence>
<dbReference type="OrthoDB" id="27923at2759"/>
<sequence>MSGKLCYAGVFRADTKPAFELWSASDPSKVSRFYHSTIQEFFTFYSKTVAERTQLGQRQVVTQDSYVIYSFAKSDGLTGVVITNHDYPKFTAHQLVSDVLDAFAVKIPKTTWSKATAPIKCEEAKECYKKFENPGQVDGISKVQQELDDTKDVLHKTIESVLERGEKIETLMAKSDGLSTSSRQFYTSAKGQNGCCTMM</sequence>
<dbReference type="InterPro" id="IPR042855">
    <property type="entry name" value="V_SNARE_CC"/>
</dbReference>
<evidence type="ECO:0000256" key="2">
    <source>
        <dbReference type="ARBA" id="ARBA00022481"/>
    </source>
</evidence>
<dbReference type="Pfam" id="PF13774">
    <property type="entry name" value="Longin"/>
    <property type="match status" value="1"/>
</dbReference>
<dbReference type="Gene3D" id="1.20.5.110">
    <property type="match status" value="1"/>
</dbReference>
<evidence type="ECO:0000259" key="11">
    <source>
        <dbReference type="PROSITE" id="PS50892"/>
    </source>
</evidence>
<dbReference type="PANTHER" id="PTHR45806:SF1">
    <property type="entry name" value="SYNAPTOBREVIN HOMOLOG YKT6"/>
    <property type="match status" value="1"/>
</dbReference>
<keyword evidence="13" id="KW-1185">Reference proteome</keyword>
<feature type="domain" description="Longin" evidence="10">
    <location>
        <begin position="9"/>
        <end position="118"/>
    </location>
</feature>
<evidence type="ECO:0000256" key="8">
    <source>
        <dbReference type="ARBA" id="ARBA00046278"/>
    </source>
</evidence>
<dbReference type="PROSITE" id="PS50859">
    <property type="entry name" value="LONGIN"/>
    <property type="match status" value="1"/>
</dbReference>
<evidence type="ECO:0000256" key="1">
    <source>
        <dbReference type="ARBA" id="ARBA00008025"/>
    </source>
</evidence>
<evidence type="ECO:0000313" key="13">
    <source>
        <dbReference type="Proteomes" id="UP000503462"/>
    </source>
</evidence>
<protein>
    <recommendedName>
        <fullName evidence="7">Synaptobrevin homolog YKT6</fullName>
    </recommendedName>
</protein>
<dbReference type="SMART" id="SM01270">
    <property type="entry name" value="Longin"/>
    <property type="match status" value="1"/>
</dbReference>
<comment type="subcellular location">
    <subcellularLocation>
        <location evidence="8">Endomembrane system</location>
        <topology evidence="8">Lipid-anchor</topology>
        <orientation evidence="8">Cytoplasmic side</orientation>
    </subcellularLocation>
</comment>
<dbReference type="InterPro" id="IPR001388">
    <property type="entry name" value="Synaptobrevin-like"/>
</dbReference>
<keyword evidence="4" id="KW-0564">Palmitate</keyword>
<comment type="similarity">
    <text evidence="1">Belongs to the synaptobrevin family.</text>
</comment>
<evidence type="ECO:0000256" key="7">
    <source>
        <dbReference type="ARBA" id="ARBA00026133"/>
    </source>
</evidence>
<dbReference type="InterPro" id="IPR010908">
    <property type="entry name" value="Longin_dom"/>
</dbReference>
<proteinExistence type="inferred from homology"/>
<gene>
    <name evidence="12" type="ORF">AMS68_000807</name>
</gene>
<dbReference type="GO" id="GO:0005794">
    <property type="term" value="C:Golgi apparatus"/>
    <property type="evidence" value="ECO:0007669"/>
    <property type="project" value="TreeGrafter"/>
</dbReference>
<evidence type="ECO:0000256" key="3">
    <source>
        <dbReference type="ARBA" id="ARBA00023136"/>
    </source>
</evidence>
<dbReference type="CDD" id="cd14824">
    <property type="entry name" value="Longin"/>
    <property type="match status" value="1"/>
</dbReference>
<dbReference type="Pfam" id="PF00957">
    <property type="entry name" value="Synaptobrevin"/>
    <property type="match status" value="1"/>
</dbReference>
<dbReference type="SUPFAM" id="SSF58038">
    <property type="entry name" value="SNARE fusion complex"/>
    <property type="match status" value="1"/>
</dbReference>
<evidence type="ECO:0000313" key="12">
    <source>
        <dbReference type="EMBL" id="QIW95289.1"/>
    </source>
</evidence>
<organism evidence="12 13">
    <name type="scientific">Peltaster fructicola</name>
    <dbReference type="NCBI Taxonomy" id="286661"/>
    <lineage>
        <taxon>Eukaryota</taxon>
        <taxon>Fungi</taxon>
        <taxon>Dikarya</taxon>
        <taxon>Ascomycota</taxon>
        <taxon>Pezizomycotina</taxon>
        <taxon>Dothideomycetes</taxon>
        <taxon>Dothideomycetes incertae sedis</taxon>
        <taxon>Peltaster</taxon>
    </lineage>
</organism>
<dbReference type="AlphaFoldDB" id="A0A6H0XLB3"/>
<dbReference type="SUPFAM" id="SSF64356">
    <property type="entry name" value="SNARE-like"/>
    <property type="match status" value="1"/>
</dbReference>
<dbReference type="Gene3D" id="3.30.450.50">
    <property type="entry name" value="Longin domain"/>
    <property type="match status" value="1"/>
</dbReference>